<dbReference type="EMBL" id="CP170721">
    <property type="protein sequence ID" value="XIA16943.1"/>
    <property type="molecule type" value="Genomic_DNA"/>
</dbReference>
<feature type="domain" description="Transcription regulator TrmB N-terminal" evidence="1">
    <location>
        <begin position="14"/>
        <end position="81"/>
    </location>
</feature>
<sequence>MTTNKPGSDILHALHQLGFTEYEARAYAALVAGGELNGYALAKASGIPRANVYAVAGKLVARGAAVRVERTAGAAYVATAPKQLLRDIDADRRRALGDAREALSRLSRERHPPMVLNLRDDEVLERAGQLIEASATSLRIALQPTEAAHLAAPLRAARERGVAITTLCLEGCEVECGGCVGDLHRCAMVSGGARWLLVVSDDHAALLGYFTGSGITAIFTEQPLVVSLTAAYIQQSATLAILGSELAGRFEGLLSTESRLLLDGLYPAGDFLAHMRELSDATPRTA</sequence>
<name>A0AB74UQU4_9GAMM</name>
<reference evidence="2" key="1">
    <citation type="submission" date="2024-10" db="EMBL/GenBank/DDBJ databases">
        <authorList>
            <person name="Lesea H.P."/>
            <person name="Kuehl J.V."/>
            <person name="Chandonia J.-M."/>
        </authorList>
    </citation>
    <scope>NUCLEOTIDE SEQUENCE</scope>
    <source>
        <strain evidence="2">FW102-FHT14D07</strain>
    </source>
</reference>
<dbReference type="InterPro" id="IPR002831">
    <property type="entry name" value="Tscrpt_reg_TrmB_N"/>
</dbReference>
<dbReference type="Pfam" id="PF01978">
    <property type="entry name" value="TrmB"/>
    <property type="match status" value="1"/>
</dbReference>
<dbReference type="InterPro" id="IPR036388">
    <property type="entry name" value="WH-like_DNA-bd_sf"/>
</dbReference>
<accession>A0AB74UQU4</accession>
<dbReference type="PANTHER" id="PTHR34293">
    <property type="entry name" value="HTH-TYPE TRANSCRIPTIONAL REGULATOR TRMBL2"/>
    <property type="match status" value="1"/>
</dbReference>
<evidence type="ECO:0000259" key="1">
    <source>
        <dbReference type="Pfam" id="PF01978"/>
    </source>
</evidence>
<dbReference type="PANTHER" id="PTHR34293:SF1">
    <property type="entry name" value="HTH-TYPE TRANSCRIPTIONAL REGULATOR TRMBL2"/>
    <property type="match status" value="1"/>
</dbReference>
<dbReference type="SUPFAM" id="SSF46785">
    <property type="entry name" value="Winged helix' DNA-binding domain"/>
    <property type="match status" value="1"/>
</dbReference>
<evidence type="ECO:0000313" key="2">
    <source>
        <dbReference type="EMBL" id="XIA16943.1"/>
    </source>
</evidence>
<proteinExistence type="predicted"/>
<dbReference type="InterPro" id="IPR051797">
    <property type="entry name" value="TrmB-like"/>
</dbReference>
<dbReference type="Gene3D" id="1.10.10.10">
    <property type="entry name" value="Winged helix-like DNA-binding domain superfamily/Winged helix DNA-binding domain"/>
    <property type="match status" value="1"/>
</dbReference>
<dbReference type="RefSeq" id="WP_395117452.1">
    <property type="nucleotide sequence ID" value="NZ_CP170721.1"/>
</dbReference>
<dbReference type="AlphaFoldDB" id="A0AB74UQU4"/>
<protein>
    <submittedName>
        <fullName evidence="2">TrmB family transcriptional regulator</fullName>
    </submittedName>
</protein>
<organism evidence="2">
    <name type="scientific">Rhodanobacter sp. FW102-FHT14D07</name>
    <dbReference type="NCBI Taxonomy" id="3351462"/>
    <lineage>
        <taxon>Bacteria</taxon>
        <taxon>Pseudomonadati</taxon>
        <taxon>Pseudomonadota</taxon>
        <taxon>Gammaproteobacteria</taxon>
        <taxon>Lysobacterales</taxon>
        <taxon>Rhodanobacteraceae</taxon>
        <taxon>Rhodanobacter</taxon>
    </lineage>
</organism>
<gene>
    <name evidence="2" type="ORF">ACFYG5_10170</name>
</gene>
<dbReference type="InterPro" id="IPR036390">
    <property type="entry name" value="WH_DNA-bd_sf"/>
</dbReference>